<dbReference type="PROSITE" id="PS51981">
    <property type="entry name" value="ZF_RZ"/>
    <property type="match status" value="1"/>
</dbReference>
<feature type="compositionally biased region" description="Low complexity" evidence="8">
    <location>
        <begin position="204"/>
        <end position="226"/>
    </location>
</feature>
<feature type="compositionally biased region" description="Basic and acidic residues" evidence="8">
    <location>
        <begin position="171"/>
        <end position="203"/>
    </location>
</feature>
<dbReference type="Pfam" id="PF13086">
    <property type="entry name" value="AAA_11"/>
    <property type="match status" value="1"/>
</dbReference>
<feature type="compositionally biased region" description="Polar residues" evidence="8">
    <location>
        <begin position="40"/>
        <end position="61"/>
    </location>
</feature>
<organism evidence="10">
    <name type="scientific">Cacopsylla melanoneura</name>
    <dbReference type="NCBI Taxonomy" id="428564"/>
    <lineage>
        <taxon>Eukaryota</taxon>
        <taxon>Metazoa</taxon>
        <taxon>Ecdysozoa</taxon>
        <taxon>Arthropoda</taxon>
        <taxon>Hexapoda</taxon>
        <taxon>Insecta</taxon>
        <taxon>Pterygota</taxon>
        <taxon>Neoptera</taxon>
        <taxon>Paraneoptera</taxon>
        <taxon>Hemiptera</taxon>
        <taxon>Sternorrhyncha</taxon>
        <taxon>Psylloidea</taxon>
        <taxon>Psyllidae</taxon>
        <taxon>Psyllinae</taxon>
        <taxon>Cacopsylla</taxon>
    </lineage>
</organism>
<dbReference type="EMBL" id="HBUF01132036">
    <property type="protein sequence ID" value="CAG6644379.1"/>
    <property type="molecule type" value="Transcribed_RNA"/>
</dbReference>
<dbReference type="InterPro" id="IPR046439">
    <property type="entry name" value="ZF_RZ_dom"/>
</dbReference>
<dbReference type="GO" id="GO:0008270">
    <property type="term" value="F:zinc ion binding"/>
    <property type="evidence" value="ECO:0007669"/>
    <property type="project" value="UniProtKB-KW"/>
</dbReference>
<feature type="compositionally biased region" description="Low complexity" evidence="8">
    <location>
        <begin position="251"/>
        <end position="262"/>
    </location>
</feature>
<evidence type="ECO:0000256" key="4">
    <source>
        <dbReference type="ARBA" id="ARBA00022737"/>
    </source>
</evidence>
<feature type="domain" description="RZ-type" evidence="9">
    <location>
        <begin position="2153"/>
        <end position="2232"/>
    </location>
</feature>
<dbReference type="EMBL" id="HBUF01132035">
    <property type="protein sequence ID" value="CAG6644376.1"/>
    <property type="molecule type" value="Transcribed_RNA"/>
</dbReference>
<dbReference type="InterPro" id="IPR041679">
    <property type="entry name" value="DNA2/NAM7-like_C"/>
</dbReference>
<dbReference type="GO" id="GO:0002376">
    <property type="term" value="P:immune system process"/>
    <property type="evidence" value="ECO:0007669"/>
    <property type="project" value="UniProtKB-KW"/>
</dbReference>
<evidence type="ECO:0000256" key="1">
    <source>
        <dbReference type="ARBA" id="ARBA00004496"/>
    </source>
</evidence>
<dbReference type="InterPro" id="IPR000967">
    <property type="entry name" value="Znf_NFX1"/>
</dbReference>
<dbReference type="GO" id="GO:0004386">
    <property type="term" value="F:helicase activity"/>
    <property type="evidence" value="ECO:0007669"/>
    <property type="project" value="InterPro"/>
</dbReference>
<dbReference type="Gene3D" id="3.40.50.300">
    <property type="entry name" value="P-loop containing nucleotide triphosphate hydrolases"/>
    <property type="match status" value="3"/>
</dbReference>
<evidence type="ECO:0000313" key="10">
    <source>
        <dbReference type="EMBL" id="CAG6644379.1"/>
    </source>
</evidence>
<dbReference type="InterPro" id="IPR027417">
    <property type="entry name" value="P-loop_NTPase"/>
</dbReference>
<sequence>MASDLTNAVFAALEGLNITSSQRRNDTSRENPGESKSHDVNSNNNAGASQCRDTPVSQSRTPHQKNKAPIQSQRPHMRNDDQYRDHGSHSQVGQSTNSDRSIAGPSTFQLQAPLPPRKSFPKRNRSGFETEYPNKRTPQISQNTNPARSNADPSLLNKEVSTLPSRGFPKHNRDGRDYSNNRNDRDNSNNRNEREYSNRDERGYSNNRNNREYSNNRNNRDNSNSRNGREYSNTRDNRGNSNNRDGREYSNNRNNSEYSNNRNGREYSNELPHAENRPKNEPKTRLGFKRLEEMANKDDYTITVDLANAYNGFQYLLEQESFLKERPDWIILICKLLAKVCDCEFRENKIKVLSWICESNFIELVPEYLLSLSSDTRYHQKRIKTVNTFLKDVMVLIETLVNLFENIAKERFNDPVRKIFGYVSTIEALTDIKIDETFKANLIALTHRLKNLGSIADNVRARRDDHLDEGQPPEDFRSIALYPAPEEVLQDIKVFLRRSIVNGGYENVEHYLDVQFRLLRQDLIEPLRTGFKEMIASLSSEDKRKKRINNLRVFKKCQFIKIETKQQHKITYIICFDVDRRFNHINWEYNRWFIFGSLLFFSFDKFNSFFMGTVFNKDNKTIGDTRTISVELIGDVQFDLEDFNDEVMMAESTIFFQPYYHVMKALKQFEERNFPMARYIVYVNPVINPPAYLSNNRYLQVGNFPEFDVLNEFAWPSSDQLGLDKYQYEAYKAALTREFVIMQGPPGTGKTYLGLRIVETLLKNETIIEQLGAPILLVCYTNHALDQFLEGILKFTNSIVRVGSQTKSEIIKPYELKERSKHFMYDKGLNSAYITMRDEMREMVNTIMTHEKILDETDICGILKPEFLAPYMSPSHSNQLKSANDWVQWLLVKDTTHGIVVNEDDENDEVSKKETEQNDANIEGESEDDDEVRNQLQHEEPLISDFVIDEKMHLHLLTLGSLERQWAKEQQTCEILENRYHLYTDREYSEMRYDLDVKKNHLEEAIITVDSQFKRLKKNVKVVQKDCSKMKTNLMKMTINERWTMYWNWLSNFKAEMMTIIKDIESKNRTVAEQFSEAKQLQDIQVLLSHKILGTTTTIAAKNHLMLTALKPKIVIVEEAAEVLEAHIVTALTNHCEHLILIGDHQQLRPNPTVYELAKRYNLEVSLFERMIKNNLTYSSLGVQHRMRPEICDLITPVIYPNLQNHNSVYEYDHVKGVAKNMFFITHEVPEEFDDIGQSYKNPHEADFVLRLARYLLFQGYSPDKITILTTYSGQLIYLRMQKKQMPEIRDIRISTVDNYQGEECQIILLTLVRSNSDNKIGFLATPNRVCVALSRAKHGFYLIGNMNCLEKSSQIWPDILKQLEMHQSVGSHLELQCAVHGNKTPVAAKSDFQRVTEGGCSKLCDEPLKCGHSCKRLCHPTDRKHESYKCPEKCTKTCPIGHPCNNRCYEDCNLCRVMVTRTLLCGHTINLHCYVDASSHPCKVKVELVIDLCRHKVQVPCHIVRSNQTILCPKPCESRLKCGHACTRSCHLDDDPDHLDFKCMKPCERLNANCSEEHACKKLCHENCSVCNERVPKLLPCGHEQNVLCHLDADYVHCDRPCMKMLACNHKCPQRCIDMCGDCSEMVIKRIPDCRHEIKLKCTIIPERRHCTNPCQRILSCGHQCAKKCCDPCDEMDCLVLVKISRVQSLCGHPTMVPCKDRFKPEADLTKIALDNCPHPCEDKLLCEHKCQGNCSGCKQGRLHEMCKEKCGRVKICGHSCNVDCSALCPPCKLPCMTKCNHSHCTRPCGENCARCKEMCPWQCQHHRCRRKCSEMCSRPRCYKPCKRELECKHPCIGFCGEPCPPKCRECHKDEVTFLLFGTEDEEDARFVLLEDCQHFFESTGLETHLRIHNQNTEQDKEIVMIACPQCKTPIVNTLRFMNMTRLVMKDIAVVKKKQNGMKRTIMQMKHDVTERLKTLNKYSSDQEEKKRFLNSSKHFSSILRNIGLQVEDTRTIKNKGKYGKSFTIVNRVTHTQMALLVYIVEIMEKVKQRVLDIKTLNIEMSCQLLYLLDDMLEYIVIIPQDKLSQQQALDLHCELMRLYALANLLELKNSFKEFKNFTNERILVQSYAHCLGEINCLDRFDTARGEAVNILMEQLNKQAEEGVPRGLTPEERRMIHLAMVKDFYPGNTQGHWFKCGNCSQMYCITECGGAMEMAKCPGCQGTIGGEQHRYVAGTRLASEMDGATRPAWPSTLH</sequence>
<dbReference type="InterPro" id="IPR045055">
    <property type="entry name" value="DNA2/NAM7-like"/>
</dbReference>
<feature type="region of interest" description="Disordered" evidence="8">
    <location>
        <begin position="901"/>
        <end position="934"/>
    </location>
</feature>
<dbReference type="CDD" id="cd06008">
    <property type="entry name" value="NF-X1-zinc-finger"/>
    <property type="match status" value="1"/>
</dbReference>
<evidence type="ECO:0000256" key="5">
    <source>
        <dbReference type="ARBA" id="ARBA00022771"/>
    </source>
</evidence>
<dbReference type="GO" id="GO:0031048">
    <property type="term" value="P:regulatory ncRNA-mediated heterochromatin formation"/>
    <property type="evidence" value="ECO:0007669"/>
    <property type="project" value="TreeGrafter"/>
</dbReference>
<accession>A0A8D8R4W5</accession>
<dbReference type="Pfam" id="PF13087">
    <property type="entry name" value="AAA_12"/>
    <property type="match status" value="1"/>
</dbReference>
<dbReference type="Pfam" id="PF25396">
    <property type="entry name" value="ZNFX1"/>
    <property type="match status" value="1"/>
</dbReference>
<dbReference type="PANTHER" id="PTHR10887:SF341">
    <property type="entry name" value="NFX1-TYPE ZINC FINGER-CONTAINING PROTEIN 1"/>
    <property type="match status" value="1"/>
</dbReference>
<dbReference type="SMART" id="SM00438">
    <property type="entry name" value="ZnF_NFX"/>
    <property type="match status" value="8"/>
</dbReference>
<feature type="compositionally biased region" description="Basic and acidic residues" evidence="8">
    <location>
        <begin position="23"/>
        <end position="39"/>
    </location>
</feature>
<keyword evidence="3" id="KW-0479">Metal-binding</keyword>
<evidence type="ECO:0000256" key="7">
    <source>
        <dbReference type="ARBA" id="ARBA00022859"/>
    </source>
</evidence>
<evidence type="ECO:0000259" key="9">
    <source>
        <dbReference type="PROSITE" id="PS51981"/>
    </source>
</evidence>
<evidence type="ECO:0000256" key="6">
    <source>
        <dbReference type="ARBA" id="ARBA00022833"/>
    </source>
</evidence>
<reference evidence="10" key="1">
    <citation type="submission" date="2021-05" db="EMBL/GenBank/DDBJ databases">
        <authorList>
            <person name="Alioto T."/>
            <person name="Alioto T."/>
            <person name="Gomez Garrido J."/>
        </authorList>
    </citation>
    <scope>NUCLEOTIDE SEQUENCE</scope>
</reference>
<comment type="subcellular location">
    <subcellularLocation>
        <location evidence="1">Cytoplasm</location>
    </subcellularLocation>
</comment>
<feature type="compositionally biased region" description="Basic and acidic residues" evidence="8">
    <location>
        <begin position="227"/>
        <end position="250"/>
    </location>
</feature>
<dbReference type="InterPro" id="IPR057373">
    <property type="entry name" value="ZNFX1"/>
</dbReference>
<dbReference type="PANTHER" id="PTHR10887">
    <property type="entry name" value="DNA2/NAM7 HELICASE FAMILY"/>
    <property type="match status" value="1"/>
</dbReference>
<dbReference type="InterPro" id="IPR041677">
    <property type="entry name" value="DNA2/NAM7_AAA_11"/>
</dbReference>
<evidence type="ECO:0000256" key="8">
    <source>
        <dbReference type="SAM" id="MobiDB-lite"/>
    </source>
</evidence>
<keyword evidence="5" id="KW-0863">Zinc-finger</keyword>
<evidence type="ECO:0000256" key="2">
    <source>
        <dbReference type="ARBA" id="ARBA00022490"/>
    </source>
</evidence>
<feature type="compositionally biased region" description="Basic and acidic residues" evidence="8">
    <location>
        <begin position="263"/>
        <end position="286"/>
    </location>
</feature>
<dbReference type="GO" id="GO:0031380">
    <property type="term" value="C:nuclear RNA-directed RNA polymerase complex"/>
    <property type="evidence" value="ECO:0007669"/>
    <property type="project" value="TreeGrafter"/>
</dbReference>
<keyword evidence="6" id="KW-0862">Zinc</keyword>
<keyword evidence="2" id="KW-0963">Cytoplasm</keyword>
<feature type="region of interest" description="Disordered" evidence="8">
    <location>
        <begin position="15"/>
        <end position="286"/>
    </location>
</feature>
<dbReference type="GO" id="GO:0005737">
    <property type="term" value="C:cytoplasm"/>
    <property type="evidence" value="ECO:0007669"/>
    <property type="project" value="UniProtKB-SubCell"/>
</dbReference>
<keyword evidence="4" id="KW-0677">Repeat</keyword>
<feature type="compositionally biased region" description="Polar residues" evidence="8">
    <location>
        <begin position="136"/>
        <end position="152"/>
    </location>
</feature>
<feature type="compositionally biased region" description="Polar residues" evidence="8">
    <location>
        <begin position="89"/>
        <end position="110"/>
    </location>
</feature>
<feature type="compositionally biased region" description="Acidic residues" evidence="8">
    <location>
        <begin position="922"/>
        <end position="931"/>
    </location>
</feature>
<keyword evidence="7" id="KW-0391">Immunity</keyword>
<dbReference type="CDD" id="cd18808">
    <property type="entry name" value="SF1_C_Upf1"/>
    <property type="match status" value="1"/>
</dbReference>
<dbReference type="FunFam" id="3.40.50.300:FF:000742">
    <property type="entry name" value="NFX1-type zinc finger-containing protein 1"/>
    <property type="match status" value="1"/>
</dbReference>
<name>A0A8D8R4W5_9HEMI</name>
<proteinExistence type="predicted"/>
<dbReference type="InterPro" id="IPR047187">
    <property type="entry name" value="SF1_C_Upf1"/>
</dbReference>
<protein>
    <submittedName>
        <fullName evidence="10">NFX1-type zinc finger-containing protein 1</fullName>
    </submittedName>
</protein>
<evidence type="ECO:0000256" key="3">
    <source>
        <dbReference type="ARBA" id="ARBA00022723"/>
    </source>
</evidence>
<feature type="compositionally biased region" description="Basic and acidic residues" evidence="8">
    <location>
        <begin position="77"/>
        <end position="88"/>
    </location>
</feature>
<dbReference type="SUPFAM" id="SSF52540">
    <property type="entry name" value="P-loop containing nucleoside triphosphate hydrolases"/>
    <property type="match status" value="1"/>
</dbReference>